<dbReference type="RefSeq" id="WP_146690631.1">
    <property type="nucleotide sequence ID" value="NZ_LT629750.1"/>
</dbReference>
<evidence type="ECO:0000256" key="1">
    <source>
        <dbReference type="ARBA" id="ARBA00004651"/>
    </source>
</evidence>
<proteinExistence type="inferred from homology"/>
<organism evidence="9 10">
    <name type="scientific">Bradyrhizobium canariense</name>
    <dbReference type="NCBI Taxonomy" id="255045"/>
    <lineage>
        <taxon>Bacteria</taxon>
        <taxon>Pseudomonadati</taxon>
        <taxon>Pseudomonadota</taxon>
        <taxon>Alphaproteobacteria</taxon>
        <taxon>Hyphomicrobiales</taxon>
        <taxon>Nitrobacteraceae</taxon>
        <taxon>Bradyrhizobium</taxon>
    </lineage>
</organism>
<name>A0A1H2BFF2_9BRAD</name>
<dbReference type="PROSITE" id="PS50928">
    <property type="entry name" value="ABC_TM1"/>
    <property type="match status" value="1"/>
</dbReference>
<evidence type="ECO:0000256" key="7">
    <source>
        <dbReference type="RuleBase" id="RU363032"/>
    </source>
</evidence>
<keyword evidence="6 7" id="KW-0472">Membrane</keyword>
<feature type="transmembrane region" description="Helical" evidence="7">
    <location>
        <begin position="251"/>
        <end position="277"/>
    </location>
</feature>
<evidence type="ECO:0000256" key="2">
    <source>
        <dbReference type="ARBA" id="ARBA00022448"/>
    </source>
</evidence>
<dbReference type="Gene3D" id="1.10.3720.10">
    <property type="entry name" value="MetI-like"/>
    <property type="match status" value="1"/>
</dbReference>
<evidence type="ECO:0000256" key="5">
    <source>
        <dbReference type="ARBA" id="ARBA00022989"/>
    </source>
</evidence>
<evidence type="ECO:0000256" key="3">
    <source>
        <dbReference type="ARBA" id="ARBA00022475"/>
    </source>
</evidence>
<dbReference type="EMBL" id="LT629750">
    <property type="protein sequence ID" value="SDT56908.1"/>
    <property type="molecule type" value="Genomic_DNA"/>
</dbReference>
<dbReference type="GO" id="GO:0005886">
    <property type="term" value="C:plasma membrane"/>
    <property type="evidence" value="ECO:0007669"/>
    <property type="project" value="UniProtKB-SubCell"/>
</dbReference>
<dbReference type="Pfam" id="PF19300">
    <property type="entry name" value="BPD_transp_1_N"/>
    <property type="match status" value="1"/>
</dbReference>
<keyword evidence="4 7" id="KW-0812">Transmembrane</keyword>
<accession>A0A1H2BFF2</accession>
<feature type="transmembrane region" description="Helical" evidence="7">
    <location>
        <begin position="193"/>
        <end position="213"/>
    </location>
</feature>
<dbReference type="GO" id="GO:0055085">
    <property type="term" value="P:transmembrane transport"/>
    <property type="evidence" value="ECO:0007669"/>
    <property type="project" value="InterPro"/>
</dbReference>
<feature type="transmembrane region" description="Helical" evidence="7">
    <location>
        <begin position="110"/>
        <end position="132"/>
    </location>
</feature>
<protein>
    <submittedName>
        <fullName evidence="9">Peptide/nickel transport system permease protein</fullName>
    </submittedName>
</protein>
<dbReference type="Proteomes" id="UP000243904">
    <property type="component" value="Chromosome I"/>
</dbReference>
<dbReference type="Pfam" id="PF00528">
    <property type="entry name" value="BPD_transp_1"/>
    <property type="match status" value="1"/>
</dbReference>
<dbReference type="SUPFAM" id="SSF161098">
    <property type="entry name" value="MetI-like"/>
    <property type="match status" value="1"/>
</dbReference>
<evidence type="ECO:0000259" key="8">
    <source>
        <dbReference type="PROSITE" id="PS50928"/>
    </source>
</evidence>
<feature type="transmembrane region" description="Helical" evidence="7">
    <location>
        <begin position="297"/>
        <end position="323"/>
    </location>
</feature>
<keyword evidence="2 7" id="KW-0813">Transport</keyword>
<evidence type="ECO:0000256" key="6">
    <source>
        <dbReference type="ARBA" id="ARBA00023136"/>
    </source>
</evidence>
<evidence type="ECO:0000256" key="4">
    <source>
        <dbReference type="ARBA" id="ARBA00022692"/>
    </source>
</evidence>
<comment type="similarity">
    <text evidence="7">Belongs to the binding-protein-dependent transport system permease family.</text>
</comment>
<dbReference type="AlphaFoldDB" id="A0A1H2BFF2"/>
<evidence type="ECO:0000313" key="9">
    <source>
        <dbReference type="EMBL" id="SDT56908.1"/>
    </source>
</evidence>
<evidence type="ECO:0000313" key="10">
    <source>
        <dbReference type="Proteomes" id="UP000243904"/>
    </source>
</evidence>
<keyword evidence="3" id="KW-1003">Cell membrane</keyword>
<feature type="domain" description="ABC transmembrane type-1" evidence="8">
    <location>
        <begin position="105"/>
        <end position="320"/>
    </location>
</feature>
<feature type="transmembrane region" description="Helical" evidence="7">
    <location>
        <begin position="12"/>
        <end position="35"/>
    </location>
</feature>
<reference evidence="10" key="1">
    <citation type="submission" date="2016-10" db="EMBL/GenBank/DDBJ databases">
        <authorList>
            <person name="Varghese N."/>
            <person name="Submissions S."/>
        </authorList>
    </citation>
    <scope>NUCLEOTIDE SEQUENCE [LARGE SCALE GENOMIC DNA]</scope>
    <source>
        <strain evidence="10">GAS369</strain>
    </source>
</reference>
<dbReference type="CDD" id="cd06261">
    <property type="entry name" value="TM_PBP2"/>
    <property type="match status" value="1"/>
</dbReference>
<comment type="subcellular location">
    <subcellularLocation>
        <location evidence="1 7">Cell membrane</location>
        <topology evidence="1 7">Multi-pass membrane protein</topology>
    </subcellularLocation>
</comment>
<sequence>MAGNVNRALRPLYGIPALTALPVIFGIIVLNFLLIHLAPGDAASVLAGESGAATPEYMDALRHKFGLDQSLGMQFLTYVSNMAHFNLGYSYRNDADVSSLILERLGPTSLLMLTAFGTALALGIILGLVAATGRNSWRDNVISLISLVAYATPGFWLGLMMIVIFSIGLGWLPTSGFDTVGAGHEGWAEVWDVGRHLVMPAVSLALFYLALYARLMRASVLEQTGMDYVTTARAKGQTERRIMTGHVLRNALLPIVTIAGVQAGNLIGGSIVVETVFGWPGIGTLAFNALQSRDLNLLLAIFFMSACLIVIINLVVDVIYVMLDPRMEI</sequence>
<dbReference type="InterPro" id="IPR045621">
    <property type="entry name" value="BPD_transp_1_N"/>
</dbReference>
<gene>
    <name evidence="9" type="ORF">SAMN05444158_7118</name>
</gene>
<keyword evidence="10" id="KW-1185">Reference proteome</keyword>
<dbReference type="InterPro" id="IPR035906">
    <property type="entry name" value="MetI-like_sf"/>
</dbReference>
<dbReference type="PANTHER" id="PTHR43163">
    <property type="entry name" value="DIPEPTIDE TRANSPORT SYSTEM PERMEASE PROTEIN DPPB-RELATED"/>
    <property type="match status" value="1"/>
</dbReference>
<dbReference type="InterPro" id="IPR000515">
    <property type="entry name" value="MetI-like"/>
</dbReference>
<dbReference type="PANTHER" id="PTHR43163:SF9">
    <property type="entry name" value="ABC TRANSPORTER PERMEASE PROTEIN"/>
    <property type="match status" value="1"/>
</dbReference>
<keyword evidence="5 7" id="KW-1133">Transmembrane helix</keyword>
<feature type="transmembrane region" description="Helical" evidence="7">
    <location>
        <begin position="144"/>
        <end position="173"/>
    </location>
</feature>